<dbReference type="Pfam" id="PF24859">
    <property type="entry name" value="FdhE_central"/>
    <property type="match status" value="1"/>
</dbReference>
<gene>
    <name evidence="4" type="primary">fdhE</name>
    <name evidence="8" type="ORF">B0T45_04725</name>
</gene>
<dbReference type="Proteomes" id="UP000192721">
    <property type="component" value="Unassembled WGS sequence"/>
</dbReference>
<dbReference type="HAMAP" id="MF_00611">
    <property type="entry name" value="FdeH"/>
    <property type="match status" value="1"/>
</dbReference>
<name>A0A1W0D6R5_9NEIS</name>
<dbReference type="Pfam" id="PF04216">
    <property type="entry name" value="FdhE_N"/>
    <property type="match status" value="1"/>
</dbReference>
<dbReference type="FunFam" id="3.90.1670.10:FF:000001">
    <property type="entry name" value="Protein FdhE"/>
    <property type="match status" value="1"/>
</dbReference>
<dbReference type="AlphaFoldDB" id="A0A1W0D6R5"/>
<feature type="domain" description="FdhE N-terminal" evidence="5">
    <location>
        <begin position="21"/>
        <end position="181"/>
    </location>
</feature>
<dbReference type="InterPro" id="IPR006452">
    <property type="entry name" value="Formate_DH_accessory"/>
</dbReference>
<comment type="function">
    <text evidence="4">Necessary for formate dehydrogenase activity.</text>
</comment>
<dbReference type="RefSeq" id="WP_081554771.1">
    <property type="nucleotide sequence ID" value="NZ_CP109905.1"/>
</dbReference>
<feature type="domain" description="FdhE central" evidence="6">
    <location>
        <begin position="188"/>
        <end position="225"/>
    </location>
</feature>
<dbReference type="InterPro" id="IPR056774">
    <property type="entry name" value="FdhE_N"/>
</dbReference>
<evidence type="ECO:0000313" key="9">
    <source>
        <dbReference type="Proteomes" id="UP000192721"/>
    </source>
</evidence>
<dbReference type="SUPFAM" id="SSF144020">
    <property type="entry name" value="FdhE-like"/>
    <property type="match status" value="1"/>
</dbReference>
<dbReference type="GO" id="GO:0005829">
    <property type="term" value="C:cytosol"/>
    <property type="evidence" value="ECO:0007669"/>
    <property type="project" value="TreeGrafter"/>
</dbReference>
<dbReference type="InterPro" id="IPR056797">
    <property type="entry name" value="FdhE_central"/>
</dbReference>
<evidence type="ECO:0000256" key="2">
    <source>
        <dbReference type="ARBA" id="ARBA00022490"/>
    </source>
</evidence>
<proteinExistence type="inferred from homology"/>
<evidence type="ECO:0000256" key="4">
    <source>
        <dbReference type="HAMAP-Rule" id="MF_00611"/>
    </source>
</evidence>
<comment type="caution">
    <text evidence="8">The sequence shown here is derived from an EMBL/GenBank/DDBJ whole genome shotgun (WGS) entry which is preliminary data.</text>
</comment>
<evidence type="ECO:0000256" key="1">
    <source>
        <dbReference type="ARBA" id="ARBA00004496"/>
    </source>
</evidence>
<feature type="domain" description="FdhE C-terminal" evidence="7">
    <location>
        <begin position="227"/>
        <end position="305"/>
    </location>
</feature>
<dbReference type="GO" id="GO:0051604">
    <property type="term" value="P:protein maturation"/>
    <property type="evidence" value="ECO:0007669"/>
    <property type="project" value="TreeGrafter"/>
</dbReference>
<dbReference type="EMBL" id="MUKV01000004">
    <property type="protein sequence ID" value="OQS42684.1"/>
    <property type="molecule type" value="Genomic_DNA"/>
</dbReference>
<evidence type="ECO:0000256" key="3">
    <source>
        <dbReference type="ARBA" id="ARBA00061033"/>
    </source>
</evidence>
<organism evidence="8 9">
    <name type="scientific">Chromobacterium haemolyticum</name>
    <dbReference type="NCBI Taxonomy" id="394935"/>
    <lineage>
        <taxon>Bacteria</taxon>
        <taxon>Pseudomonadati</taxon>
        <taxon>Pseudomonadota</taxon>
        <taxon>Betaproteobacteria</taxon>
        <taxon>Neisseriales</taxon>
        <taxon>Chromobacteriaceae</taxon>
        <taxon>Chromobacterium</taxon>
    </lineage>
</organism>
<dbReference type="InterPro" id="IPR024064">
    <property type="entry name" value="FdhE-like_sf"/>
</dbReference>
<evidence type="ECO:0000259" key="6">
    <source>
        <dbReference type="Pfam" id="PF24859"/>
    </source>
</evidence>
<sequence length="308" mass="32894">MSIRIVPLDEAGRLQTAAGEIPPLLLPQPAERYLARSQRLTALADGHPMAAYLAFAARIAAAQHRLVREQPVALPQRGDYFHHCAEHGLPPLGAAAWPRDPVWRGLLRALCAELSALPGPAGEVARELGQASDDALESAARALLDGDFAAVGSARAPLLWAALSVYFSQLASQLQVAAVAEPDDARHLCPVCAMPPVASVVRLGNESGLRYLHCSLCESEWHLVRAKCSNCEATRDIGYWSLEQGDSQQAAVRGESCGDCGSYLKILALDKDLNAEPAADDLASLALDQQLEQRGFARSGVNPLLFPG</sequence>
<evidence type="ECO:0000313" key="8">
    <source>
        <dbReference type="EMBL" id="OQS42684.1"/>
    </source>
</evidence>
<dbReference type="PANTHER" id="PTHR37689">
    <property type="entry name" value="PROTEIN FDHE"/>
    <property type="match status" value="1"/>
</dbReference>
<keyword evidence="2 4" id="KW-0963">Cytoplasm</keyword>
<dbReference type="Gene3D" id="3.90.1670.10">
    <property type="entry name" value="FdhE-like domain"/>
    <property type="match status" value="1"/>
</dbReference>
<dbReference type="InterPro" id="IPR056796">
    <property type="entry name" value="FdhE_C"/>
</dbReference>
<accession>A0A1W0D6R5</accession>
<dbReference type="PIRSF" id="PIRSF018296">
    <property type="entry name" value="Format_dh_formtn"/>
    <property type="match status" value="1"/>
</dbReference>
<evidence type="ECO:0000259" key="5">
    <source>
        <dbReference type="Pfam" id="PF04216"/>
    </source>
</evidence>
<comment type="subcellular location">
    <subcellularLocation>
        <location evidence="1 4">Cytoplasm</location>
    </subcellularLocation>
</comment>
<dbReference type="PANTHER" id="PTHR37689:SF1">
    <property type="entry name" value="PROTEIN FDHE"/>
    <property type="match status" value="1"/>
</dbReference>
<reference evidence="8 9" key="1">
    <citation type="submission" date="2017-02" db="EMBL/GenBank/DDBJ databases">
        <title>Chromobacterium haemolyticum H5244.</title>
        <authorList>
            <person name="Gulvik C.A."/>
        </authorList>
    </citation>
    <scope>NUCLEOTIDE SEQUENCE [LARGE SCALE GENOMIC DNA]</scope>
    <source>
        <strain evidence="8 9">H5244</strain>
    </source>
</reference>
<dbReference type="GO" id="GO:0008199">
    <property type="term" value="F:ferric iron binding"/>
    <property type="evidence" value="ECO:0007669"/>
    <property type="project" value="TreeGrafter"/>
</dbReference>
<protein>
    <recommendedName>
        <fullName evidence="4">Protein FdhE homolog</fullName>
    </recommendedName>
</protein>
<evidence type="ECO:0000259" key="7">
    <source>
        <dbReference type="Pfam" id="PF24860"/>
    </source>
</evidence>
<comment type="similarity">
    <text evidence="3 4">Belongs to the FdhE family.</text>
</comment>
<dbReference type="Pfam" id="PF24860">
    <property type="entry name" value="FdhE_C"/>
    <property type="match status" value="1"/>
</dbReference>
<dbReference type="CDD" id="cd16341">
    <property type="entry name" value="FdhE"/>
    <property type="match status" value="1"/>
</dbReference>
<dbReference type="NCBIfam" id="TIGR01562">
    <property type="entry name" value="FdhE"/>
    <property type="match status" value="1"/>
</dbReference>